<dbReference type="InParanoid" id="A0A162ZD09"/>
<keyword evidence="2" id="KW-1185">Reference proteome</keyword>
<dbReference type="PANTHER" id="PTHR46579:SF2">
    <property type="entry name" value="C2H2-TYPE DOMAIN-CONTAINING PROTEIN"/>
    <property type="match status" value="1"/>
</dbReference>
<protein>
    <recommendedName>
        <fullName evidence="3">C2H2-type zinc finger transcription factor</fullName>
    </recommendedName>
</protein>
<dbReference type="RefSeq" id="XP_018283981.1">
    <property type="nucleotide sequence ID" value="XM_018437547.1"/>
</dbReference>
<dbReference type="PANTHER" id="PTHR46579">
    <property type="entry name" value="F5/8 TYPE C DOMAIN-CONTAINING PROTEIN-RELATED"/>
    <property type="match status" value="1"/>
</dbReference>
<dbReference type="GeneID" id="28998453"/>
<dbReference type="OrthoDB" id="2289853at2759"/>
<dbReference type="EMBL" id="KV441007">
    <property type="protein sequence ID" value="OAD65941.1"/>
    <property type="molecule type" value="Genomic_DNA"/>
</dbReference>
<organism evidence="1 2">
    <name type="scientific">Phycomyces blakesleeanus (strain ATCC 8743b / DSM 1359 / FGSC 10004 / NBRC 33097 / NRRL 1555)</name>
    <dbReference type="NCBI Taxonomy" id="763407"/>
    <lineage>
        <taxon>Eukaryota</taxon>
        <taxon>Fungi</taxon>
        <taxon>Fungi incertae sedis</taxon>
        <taxon>Mucoromycota</taxon>
        <taxon>Mucoromycotina</taxon>
        <taxon>Mucoromycetes</taxon>
        <taxon>Mucorales</taxon>
        <taxon>Phycomycetaceae</taxon>
        <taxon>Phycomyces</taxon>
    </lineage>
</organism>
<evidence type="ECO:0000313" key="2">
    <source>
        <dbReference type="Proteomes" id="UP000077315"/>
    </source>
</evidence>
<dbReference type="VEuPathDB" id="FungiDB:PHYBLDRAFT_175679"/>
<proteinExistence type="predicted"/>
<reference evidence="2" key="1">
    <citation type="submission" date="2015-06" db="EMBL/GenBank/DDBJ databases">
        <title>Expansion of signal transduction pathways in fungi by whole-genome duplication.</title>
        <authorList>
            <consortium name="DOE Joint Genome Institute"/>
            <person name="Corrochano L.M."/>
            <person name="Kuo A."/>
            <person name="Marcet-Houben M."/>
            <person name="Polaino S."/>
            <person name="Salamov A."/>
            <person name="Villalobos J.M."/>
            <person name="Alvarez M.I."/>
            <person name="Avalos J."/>
            <person name="Benito E.P."/>
            <person name="Benoit I."/>
            <person name="Burger G."/>
            <person name="Camino L.P."/>
            <person name="Canovas D."/>
            <person name="Cerda-Olmedo E."/>
            <person name="Cheng J.-F."/>
            <person name="Dominguez A."/>
            <person name="Elias M."/>
            <person name="Eslava A.P."/>
            <person name="Glaser F."/>
            <person name="Grimwood J."/>
            <person name="Gutierrez G."/>
            <person name="Heitman J."/>
            <person name="Henrissat B."/>
            <person name="Iturriaga E.A."/>
            <person name="Lang B.F."/>
            <person name="Lavin J.L."/>
            <person name="Lee S."/>
            <person name="Li W."/>
            <person name="Lindquist E."/>
            <person name="Lopez-Garcia S."/>
            <person name="Luque E.M."/>
            <person name="Marcos A.T."/>
            <person name="Martin J."/>
            <person name="McCluskey K."/>
            <person name="Medina H.R."/>
            <person name="Miralles-Duran A."/>
            <person name="Miyazaki A."/>
            <person name="Munoz-Torres E."/>
            <person name="Oguiza J.A."/>
            <person name="Ohm R."/>
            <person name="Olmedo M."/>
            <person name="Orejas M."/>
            <person name="Ortiz-Castellanos L."/>
            <person name="Pisabarro A.G."/>
            <person name="Rodriguez-Romero J."/>
            <person name="Ruiz-Herrera J."/>
            <person name="Ruiz-Vazquez R."/>
            <person name="Sanz C."/>
            <person name="Schackwitz W."/>
            <person name="Schmutz J."/>
            <person name="Shahriari M."/>
            <person name="Shelest E."/>
            <person name="Silva-Franco F."/>
            <person name="Soanes D."/>
            <person name="Syed K."/>
            <person name="Tagua V.G."/>
            <person name="Talbot N.J."/>
            <person name="Thon M."/>
            <person name="De vries R.P."/>
            <person name="Wiebenga A."/>
            <person name="Yadav J.S."/>
            <person name="Braun E.L."/>
            <person name="Baker S."/>
            <person name="Garre V."/>
            <person name="Horwitz B."/>
            <person name="Torres-Martinez S."/>
            <person name="Idnurm A."/>
            <person name="Herrera-Estrella A."/>
            <person name="Gabaldon T."/>
            <person name="Grigoriev I.V."/>
        </authorList>
    </citation>
    <scope>NUCLEOTIDE SEQUENCE [LARGE SCALE GENOMIC DNA]</scope>
    <source>
        <strain evidence="2">NRRL 1555(-)</strain>
    </source>
</reference>
<name>A0A162ZD09_PHYB8</name>
<accession>A0A162ZD09</accession>
<dbReference type="Proteomes" id="UP000077315">
    <property type="component" value="Unassembled WGS sequence"/>
</dbReference>
<evidence type="ECO:0008006" key="3">
    <source>
        <dbReference type="Google" id="ProtNLM"/>
    </source>
</evidence>
<evidence type="ECO:0000313" key="1">
    <source>
        <dbReference type="EMBL" id="OAD65941.1"/>
    </source>
</evidence>
<sequence length="409" mass="47919">MHNIFLGTPKRILDWWIEKKKISKDDLVTMQKTAETMVIPGKYTALTKKIGKGFSYMKADKWKSNAHTFFERFCQKCETTYPIKILTCNMHLHLHLHNVICDFEPVYGYWLFGFERFYSLLKNMKTNRKFGFEETYMRKFIEDVHKEDYVNAVLRCPRQASFRQFTFKLISAPMSTSMPITVPTIRQRTFRLQSFIDYSENPNLVIKGYEPLPPSTFPLLTAALTPMSNIHYLHLLEYYKTAYRNQALVHYEEASLSPYFVDNLINKLKSINILNQTYKGHNESGHHGSLIQVKFYGGTGQYVLAYTGQIQYLFTHSFASLSTNNNNCQFRLMHYDQHVFAFVKWFMSADNHSRSLEHVDICYPTISHDSHQSILPVHRILLQVATAEHTTHQNVKKILVIPLPKKHYA</sequence>
<dbReference type="AlphaFoldDB" id="A0A162ZD09"/>
<gene>
    <name evidence="1" type="ORF">PHYBLDRAFT_175679</name>
</gene>